<dbReference type="GO" id="GO:0016705">
    <property type="term" value="F:oxidoreductase activity, acting on paired donors, with incorporation or reduction of molecular oxygen"/>
    <property type="evidence" value="ECO:0007669"/>
    <property type="project" value="InterPro"/>
</dbReference>
<dbReference type="GO" id="GO:0070531">
    <property type="term" value="C:BRCA1-A complex"/>
    <property type="evidence" value="ECO:0007669"/>
    <property type="project" value="TreeGrafter"/>
</dbReference>
<evidence type="ECO:0000256" key="6">
    <source>
        <dbReference type="ARBA" id="ARBA00023043"/>
    </source>
</evidence>
<evidence type="ECO:0000256" key="3">
    <source>
        <dbReference type="ARBA" id="ARBA00022837"/>
    </source>
</evidence>
<evidence type="ECO:0000256" key="5">
    <source>
        <dbReference type="ARBA" id="ARBA00023002"/>
    </source>
</evidence>
<dbReference type="PROSITE" id="PS50297">
    <property type="entry name" value="ANK_REP_REGION"/>
    <property type="match status" value="4"/>
</dbReference>
<dbReference type="AlphaFoldDB" id="A0A2B4SSE0"/>
<keyword evidence="9" id="KW-0732">Signal</keyword>
<feature type="compositionally biased region" description="Polar residues" evidence="8">
    <location>
        <begin position="695"/>
        <end position="708"/>
    </location>
</feature>
<dbReference type="Pfam" id="PF12796">
    <property type="entry name" value="Ank_2"/>
    <property type="match status" value="2"/>
</dbReference>
<gene>
    <name evidence="11" type="primary">P4htm</name>
    <name evidence="11" type="ORF">AWC38_SpisGene3815</name>
</gene>
<feature type="repeat" description="ANK" evidence="7">
    <location>
        <begin position="444"/>
        <end position="476"/>
    </location>
</feature>
<dbReference type="InterPro" id="IPR006620">
    <property type="entry name" value="Pro_4_hyd_alph"/>
</dbReference>
<dbReference type="GO" id="GO:0085020">
    <property type="term" value="P:protein K6-linked ubiquitination"/>
    <property type="evidence" value="ECO:0007669"/>
    <property type="project" value="TreeGrafter"/>
</dbReference>
<dbReference type="STRING" id="50429.A0A2B4SSE0"/>
<feature type="chain" id="PRO_5013129392" evidence="9">
    <location>
        <begin position="21"/>
        <end position="853"/>
    </location>
</feature>
<comment type="caution">
    <text evidence="11">The sequence shown here is derived from an EMBL/GenBank/DDBJ whole genome shotgun (WGS) entry which is preliminary data.</text>
</comment>
<dbReference type="GO" id="GO:0005509">
    <property type="term" value="F:calcium ion binding"/>
    <property type="evidence" value="ECO:0007669"/>
    <property type="project" value="InterPro"/>
</dbReference>
<keyword evidence="6 7" id="KW-0040">ANK repeat</keyword>
<protein>
    <submittedName>
        <fullName evidence="11">Transmembrane prolyl 4-hydroxylase</fullName>
    </submittedName>
</protein>
<keyword evidence="11" id="KW-0812">Transmembrane</keyword>
<dbReference type="Gene3D" id="1.25.40.20">
    <property type="entry name" value="Ankyrin repeat-containing domain"/>
    <property type="match status" value="2"/>
</dbReference>
<dbReference type="Gene3D" id="1.10.238.10">
    <property type="entry name" value="EF-hand"/>
    <property type="match status" value="1"/>
</dbReference>
<feature type="domain" description="EF-hand" evidence="10">
    <location>
        <begin position="148"/>
        <end position="183"/>
    </location>
</feature>
<name>A0A2B4SSE0_STYPI</name>
<evidence type="ECO:0000256" key="7">
    <source>
        <dbReference type="PROSITE-ProRule" id="PRU00023"/>
    </source>
</evidence>
<dbReference type="SMART" id="SM00248">
    <property type="entry name" value="ANK"/>
    <property type="match status" value="4"/>
</dbReference>
<dbReference type="PROSITE" id="PS00018">
    <property type="entry name" value="EF_HAND_1"/>
    <property type="match status" value="1"/>
</dbReference>
<feature type="region of interest" description="Disordered" evidence="8">
    <location>
        <begin position="556"/>
        <end position="603"/>
    </location>
</feature>
<dbReference type="EMBL" id="LSMT01000036">
    <property type="protein sequence ID" value="PFX31387.1"/>
    <property type="molecule type" value="Genomic_DNA"/>
</dbReference>
<dbReference type="PANTHER" id="PTHR24171">
    <property type="entry name" value="ANKYRIN REPEAT DOMAIN-CONTAINING PROTEIN 39-RELATED"/>
    <property type="match status" value="1"/>
</dbReference>
<dbReference type="SUPFAM" id="SSF48403">
    <property type="entry name" value="Ankyrin repeat"/>
    <property type="match status" value="1"/>
</dbReference>
<dbReference type="PANTHER" id="PTHR24171:SF8">
    <property type="entry name" value="BRCA1-ASSOCIATED RING DOMAIN PROTEIN 1"/>
    <property type="match status" value="1"/>
</dbReference>
<feature type="region of interest" description="Disordered" evidence="8">
    <location>
        <begin position="673"/>
        <end position="729"/>
    </location>
</feature>
<dbReference type="PROSITE" id="PS50088">
    <property type="entry name" value="ANK_REPEAT"/>
    <property type="match status" value="4"/>
</dbReference>
<feature type="region of interest" description="Disordered" evidence="8">
    <location>
        <begin position="634"/>
        <end position="661"/>
    </location>
</feature>
<dbReference type="Pfam" id="PF13405">
    <property type="entry name" value="EF-hand_6"/>
    <property type="match status" value="1"/>
</dbReference>
<feature type="repeat" description="ANK" evidence="7">
    <location>
        <begin position="796"/>
        <end position="828"/>
    </location>
</feature>
<keyword evidence="12" id="KW-1185">Reference proteome</keyword>
<evidence type="ECO:0000256" key="2">
    <source>
        <dbReference type="ARBA" id="ARBA00022737"/>
    </source>
</evidence>
<accession>A0A2B4SSE0</accession>
<reference evidence="12" key="1">
    <citation type="journal article" date="2017" name="bioRxiv">
        <title>Comparative analysis of the genomes of Stylophora pistillata and Acropora digitifera provides evidence for extensive differences between species of corals.</title>
        <authorList>
            <person name="Voolstra C.R."/>
            <person name="Li Y."/>
            <person name="Liew Y.J."/>
            <person name="Baumgarten S."/>
            <person name="Zoccola D."/>
            <person name="Flot J.-F."/>
            <person name="Tambutte S."/>
            <person name="Allemand D."/>
            <person name="Aranda M."/>
        </authorList>
    </citation>
    <scope>NUCLEOTIDE SEQUENCE [LARGE SCALE GENOMIC DNA]</scope>
</reference>
<dbReference type="GO" id="GO:0051213">
    <property type="term" value="F:dioxygenase activity"/>
    <property type="evidence" value="ECO:0007669"/>
    <property type="project" value="UniProtKB-KW"/>
</dbReference>
<keyword evidence="3" id="KW-0106">Calcium</keyword>
<dbReference type="InterPro" id="IPR002110">
    <property type="entry name" value="Ankyrin_rpt"/>
</dbReference>
<keyword evidence="5" id="KW-0560">Oxidoreductase</keyword>
<dbReference type="InterPro" id="IPR018247">
    <property type="entry name" value="EF_Hand_1_Ca_BS"/>
</dbReference>
<feature type="repeat" description="ANK" evidence="7">
    <location>
        <begin position="763"/>
        <end position="795"/>
    </location>
</feature>
<dbReference type="InterPro" id="IPR036770">
    <property type="entry name" value="Ankyrin_rpt-contain_sf"/>
</dbReference>
<dbReference type="PROSITE" id="PS50222">
    <property type="entry name" value="EF_HAND_2"/>
    <property type="match status" value="1"/>
</dbReference>
<dbReference type="GO" id="GO:0004842">
    <property type="term" value="F:ubiquitin-protein transferase activity"/>
    <property type="evidence" value="ECO:0007669"/>
    <property type="project" value="TreeGrafter"/>
</dbReference>
<feature type="compositionally biased region" description="Polar residues" evidence="8">
    <location>
        <begin position="719"/>
        <end position="729"/>
    </location>
</feature>
<keyword evidence="2" id="KW-0677">Repeat</keyword>
<keyword evidence="4" id="KW-0223">Dioxygenase</keyword>
<feature type="signal peptide" evidence="9">
    <location>
        <begin position="1"/>
        <end position="20"/>
    </location>
</feature>
<evidence type="ECO:0000256" key="4">
    <source>
        <dbReference type="ARBA" id="ARBA00022964"/>
    </source>
</evidence>
<dbReference type="SUPFAM" id="SSF47473">
    <property type="entry name" value="EF-hand"/>
    <property type="match status" value="1"/>
</dbReference>
<comment type="cofactor">
    <cofactor evidence="1">
        <name>L-ascorbate</name>
        <dbReference type="ChEBI" id="CHEBI:38290"/>
    </cofactor>
</comment>
<dbReference type="Gene3D" id="2.60.120.620">
    <property type="entry name" value="q2cbj1_9rhob like domain"/>
    <property type="match status" value="1"/>
</dbReference>
<dbReference type="Proteomes" id="UP000225706">
    <property type="component" value="Unassembled WGS sequence"/>
</dbReference>
<evidence type="ECO:0000259" key="10">
    <source>
        <dbReference type="PROSITE" id="PS50222"/>
    </source>
</evidence>
<evidence type="ECO:0000313" key="11">
    <source>
        <dbReference type="EMBL" id="PFX31387.1"/>
    </source>
</evidence>
<dbReference type="GO" id="GO:0031418">
    <property type="term" value="F:L-ascorbic acid binding"/>
    <property type="evidence" value="ECO:0007669"/>
    <property type="project" value="InterPro"/>
</dbReference>
<evidence type="ECO:0000256" key="1">
    <source>
        <dbReference type="ARBA" id="ARBA00001961"/>
    </source>
</evidence>
<evidence type="ECO:0000256" key="8">
    <source>
        <dbReference type="SAM" id="MobiDB-lite"/>
    </source>
</evidence>
<proteinExistence type="predicted"/>
<dbReference type="SMART" id="SM00054">
    <property type="entry name" value="EFh"/>
    <property type="match status" value="1"/>
</dbReference>
<evidence type="ECO:0000256" key="9">
    <source>
        <dbReference type="SAM" id="SignalP"/>
    </source>
</evidence>
<sequence length="853" mass="96659">MKVRGLIFVIPCFFFCGNWAKDSKPRAIKFTEPCFAEEQFLHLCTDPTESCHEERADEIKLLRLDGVKTGHERWVELEEGIKYKMITRAMKPLLFEIPRFLSDEECEHIISLAKESGLVMSIAGFDVAAYEGDLDEDMREADGNWTLDHNERFAKAFNVWDADNDGFIDANEVRHFAQKRKLLFMREDEVPTMFKRIGLSESLTNGKMSRAAFAKTNIKKLLWYMDFLKEKSPRHRPRYSQQAWLRQDRNADPILRRLLARFVTILYYLNDVEEGGETAFLIADNSTIKPEDLESDNTTTDEFNLSVNCHMANLVIPPKKGTAIMWYNNFIDPESGLDATQSCVSYTFVTNRFHTAVLYYSGEGSTMLKFAVKRKPVELFHEAVGVKDIFRVQFLLEQNESQFHVDDIDEDGITALQRCSFTGNLKLVQLLVSHGADLNIQDKEGWSILHAASVARNHSIIRYLITMGAPVALENDQGELAIDLAQDLQSVLILAEAMRRKGKTREVELFLRRRPDVRELVEEKVQQSESSGLLQEPRRRATSEIIFPENISSVESQKRRSSLEPRVPTANVNMRDKDQERLMGVSSFSGPSGVVLPTQDQDTHTKNRLRWEVGCKDTVCLKCGKRRREVFKRQSTSSLCSNSSDSSSSSDSAYSSTSTNSASNVFPFERGVISLPRQNNDTRAENLSQDRERASSVNVCSNPGNYSNREFRTDRQFQSRRNSSPATYTHTDRYNTFYGESKGFTIANAIRHQVTNVNELNSFGVSLLHEAAAKGDTEGVKLLLEHGAEVNRHSLNGSSPLHEAVREGNAVTASILIEHGADLFSETDNGLLPVDMATDIEIKRFIENAMALK</sequence>
<feature type="compositionally biased region" description="Basic and acidic residues" evidence="8">
    <location>
        <begin position="680"/>
        <end position="694"/>
    </location>
</feature>
<dbReference type="SMART" id="SM00702">
    <property type="entry name" value="P4Hc"/>
    <property type="match status" value="1"/>
</dbReference>
<keyword evidence="11" id="KW-0472">Membrane</keyword>
<dbReference type="GO" id="GO:0031436">
    <property type="term" value="C:BRCA1-BARD1 complex"/>
    <property type="evidence" value="ECO:0007669"/>
    <property type="project" value="TreeGrafter"/>
</dbReference>
<dbReference type="InterPro" id="IPR011992">
    <property type="entry name" value="EF-hand-dom_pair"/>
</dbReference>
<organism evidence="11 12">
    <name type="scientific">Stylophora pistillata</name>
    <name type="common">Smooth cauliflower coral</name>
    <dbReference type="NCBI Taxonomy" id="50429"/>
    <lineage>
        <taxon>Eukaryota</taxon>
        <taxon>Metazoa</taxon>
        <taxon>Cnidaria</taxon>
        <taxon>Anthozoa</taxon>
        <taxon>Hexacorallia</taxon>
        <taxon>Scleractinia</taxon>
        <taxon>Astrocoeniina</taxon>
        <taxon>Pocilloporidae</taxon>
        <taxon>Stylophora</taxon>
    </lineage>
</organism>
<feature type="compositionally biased region" description="Low complexity" evidence="8">
    <location>
        <begin position="635"/>
        <end position="661"/>
    </location>
</feature>
<feature type="repeat" description="ANK" evidence="7">
    <location>
        <begin position="411"/>
        <end position="443"/>
    </location>
</feature>
<dbReference type="GO" id="GO:0005506">
    <property type="term" value="F:iron ion binding"/>
    <property type="evidence" value="ECO:0007669"/>
    <property type="project" value="InterPro"/>
</dbReference>
<evidence type="ECO:0000313" key="12">
    <source>
        <dbReference type="Proteomes" id="UP000225706"/>
    </source>
</evidence>
<dbReference type="OrthoDB" id="5314041at2759"/>
<dbReference type="InterPro" id="IPR002048">
    <property type="entry name" value="EF_hand_dom"/>
</dbReference>
<feature type="compositionally biased region" description="Low complexity" evidence="8">
    <location>
        <begin position="584"/>
        <end position="595"/>
    </location>
</feature>